<dbReference type="AlphaFoldDB" id="X6NJ25"/>
<dbReference type="PANTHER" id="PTHR22576">
    <property type="entry name" value="MUCOSA ASSOCIATED LYMPHOID TISSUE LYMPHOMA TRANSLOCATION PROTEIN 1/PARACASPASE"/>
    <property type="match status" value="1"/>
</dbReference>
<organism evidence="3 4">
    <name type="scientific">Reticulomyxa filosa</name>
    <dbReference type="NCBI Taxonomy" id="46433"/>
    <lineage>
        <taxon>Eukaryota</taxon>
        <taxon>Sar</taxon>
        <taxon>Rhizaria</taxon>
        <taxon>Retaria</taxon>
        <taxon>Foraminifera</taxon>
        <taxon>Monothalamids</taxon>
        <taxon>Reticulomyxidae</taxon>
        <taxon>Reticulomyxa</taxon>
    </lineage>
</organism>
<reference evidence="3 4" key="1">
    <citation type="journal article" date="2013" name="Curr. Biol.">
        <title>The Genome of the Foraminiferan Reticulomyxa filosa.</title>
        <authorList>
            <person name="Glockner G."/>
            <person name="Hulsmann N."/>
            <person name="Schleicher M."/>
            <person name="Noegel A.A."/>
            <person name="Eichinger L."/>
            <person name="Gallinger C."/>
            <person name="Pawlowski J."/>
            <person name="Sierra R."/>
            <person name="Euteneuer U."/>
            <person name="Pillet L."/>
            <person name="Moustafa A."/>
            <person name="Platzer M."/>
            <person name="Groth M."/>
            <person name="Szafranski K."/>
            <person name="Schliwa M."/>
        </authorList>
    </citation>
    <scope>NUCLEOTIDE SEQUENCE [LARGE SCALE GENOMIC DNA]</scope>
</reference>
<accession>X6NJ25</accession>
<dbReference type="EMBL" id="ASPP01008234">
    <property type="protein sequence ID" value="ETO25878.1"/>
    <property type="molecule type" value="Genomic_DNA"/>
</dbReference>
<sequence length="395" mass="46525">MKWLKDKDEKDKKEIVTNFEKLSDDNFEIWLLKQSKWKNDVTKKNIPSICDATKAFVIYHSTDRLAVQVIVDEKSTELIMRNLTFEELFRQIYNNLEWKYLREMRNKDQRLELADSNDEIIESDEMVKTEFEKNKRLFKVLWSPIRIEKIKVIKNALVIMIAISEYIDNEIWPNLPNVKEQDVGNFKQLFEQNLGYEFVCNTNFKMNKEDVKEFLIEVITSRELVKNKQKYDALIVIVSGHGDKEDVLITSDGKKTQINSIRTLFDCDRMSSFQNFPKIFFIDACRGTTMPKKENNNTASRGRGIMHDGEGFLMVWSTTSGYSVSDLSIFSESIKCLISQKYQNETLRQMLNEIRNDIKKKDLCYCLERSDTIDYDIIFQQRISFSQQLKNVAAK</sequence>
<comment type="caution">
    <text evidence="3">The sequence shown here is derived from an EMBL/GenBank/DDBJ whole genome shotgun (WGS) entry which is preliminary data.</text>
</comment>
<dbReference type="InterPro" id="IPR029030">
    <property type="entry name" value="Caspase-like_dom_sf"/>
</dbReference>
<name>X6NJ25_RETFI</name>
<dbReference type="GO" id="GO:0004197">
    <property type="term" value="F:cysteine-type endopeptidase activity"/>
    <property type="evidence" value="ECO:0007669"/>
    <property type="project" value="InterPro"/>
</dbReference>
<keyword evidence="3" id="KW-0378">Hydrolase</keyword>
<evidence type="ECO:0000259" key="2">
    <source>
        <dbReference type="PROSITE" id="PS50208"/>
    </source>
</evidence>
<gene>
    <name evidence="3" type="ORF">RFI_11260</name>
</gene>
<feature type="domain" description="Caspase family p20" evidence="2">
    <location>
        <begin position="192"/>
        <end position="289"/>
    </location>
</feature>
<dbReference type="InterPro" id="IPR011600">
    <property type="entry name" value="Pept_C14_caspase"/>
</dbReference>
<dbReference type="InterPro" id="IPR015917">
    <property type="entry name" value="Pept_C14A"/>
</dbReference>
<evidence type="ECO:0000313" key="3">
    <source>
        <dbReference type="EMBL" id="ETO25878.1"/>
    </source>
</evidence>
<comment type="similarity">
    <text evidence="1">Belongs to the peptidase C14A family.</text>
</comment>
<evidence type="ECO:0000256" key="1">
    <source>
        <dbReference type="ARBA" id="ARBA00010134"/>
    </source>
</evidence>
<dbReference type="SMART" id="SM00115">
    <property type="entry name" value="CASc"/>
    <property type="match status" value="1"/>
</dbReference>
<dbReference type="Proteomes" id="UP000023152">
    <property type="component" value="Unassembled WGS sequence"/>
</dbReference>
<dbReference type="InterPro" id="IPR001309">
    <property type="entry name" value="Pept_C14_p20"/>
</dbReference>
<keyword evidence="3" id="KW-0645">Protease</keyword>
<dbReference type="PROSITE" id="PS50208">
    <property type="entry name" value="CASPASE_P20"/>
    <property type="match status" value="1"/>
</dbReference>
<dbReference type="InterPro" id="IPR052039">
    <property type="entry name" value="Caspase-related_regulators"/>
</dbReference>
<keyword evidence="4" id="KW-1185">Reference proteome</keyword>
<dbReference type="Pfam" id="PF00656">
    <property type="entry name" value="Peptidase_C14"/>
    <property type="match status" value="1"/>
</dbReference>
<dbReference type="OrthoDB" id="6116485at2759"/>
<protein>
    <submittedName>
        <fullName evidence="3">Caspase 3, apoptosis-related cysteine protease a</fullName>
    </submittedName>
</protein>
<dbReference type="SUPFAM" id="SSF52129">
    <property type="entry name" value="Caspase-like"/>
    <property type="match status" value="1"/>
</dbReference>
<dbReference type="GO" id="GO:0006508">
    <property type="term" value="P:proteolysis"/>
    <property type="evidence" value="ECO:0007669"/>
    <property type="project" value="UniProtKB-KW"/>
</dbReference>
<evidence type="ECO:0000313" key="4">
    <source>
        <dbReference type="Proteomes" id="UP000023152"/>
    </source>
</evidence>
<dbReference type="Gene3D" id="3.40.50.1460">
    <property type="match status" value="1"/>
</dbReference>
<proteinExistence type="inferred from homology"/>
<dbReference type="PANTHER" id="PTHR22576:SF41">
    <property type="entry name" value="CASPASE 14, APOPTOSIS-RELATED CYSTEINE PEPTIDASE"/>
    <property type="match status" value="1"/>
</dbReference>